<gene>
    <name evidence="1" type="ORF">BT62DRAFT_939066</name>
</gene>
<dbReference type="AlphaFoldDB" id="A0A9P7VFR4"/>
<evidence type="ECO:0000313" key="2">
    <source>
        <dbReference type="Proteomes" id="UP000812287"/>
    </source>
</evidence>
<keyword evidence="2" id="KW-1185">Reference proteome</keyword>
<accession>A0A9P7VFR4</accession>
<dbReference type="GeneID" id="66109944"/>
<sequence length="86" mass="9602">MHTGPSLTGFSLQLFDDAQQEFSAEGYPTLCLVIPALERLHRNLSKSLNALEYAPFPEAIQVSLAAIERHYFRVENSDAYIICSGQ</sequence>
<name>A0A9P7VFR4_9AGAR</name>
<dbReference type="EMBL" id="MU250599">
    <property type="protein sequence ID" value="KAG7439331.1"/>
    <property type="molecule type" value="Genomic_DNA"/>
</dbReference>
<dbReference type="RefSeq" id="XP_043032831.1">
    <property type="nucleotide sequence ID" value="XM_043187647.1"/>
</dbReference>
<dbReference type="Proteomes" id="UP000812287">
    <property type="component" value="Unassembled WGS sequence"/>
</dbReference>
<protein>
    <submittedName>
        <fullName evidence="1">Uncharacterized protein</fullName>
    </submittedName>
</protein>
<organism evidence="1 2">
    <name type="scientific">Guyanagaster necrorhizus</name>
    <dbReference type="NCBI Taxonomy" id="856835"/>
    <lineage>
        <taxon>Eukaryota</taxon>
        <taxon>Fungi</taxon>
        <taxon>Dikarya</taxon>
        <taxon>Basidiomycota</taxon>
        <taxon>Agaricomycotina</taxon>
        <taxon>Agaricomycetes</taxon>
        <taxon>Agaricomycetidae</taxon>
        <taxon>Agaricales</taxon>
        <taxon>Marasmiineae</taxon>
        <taxon>Physalacriaceae</taxon>
        <taxon>Guyanagaster</taxon>
    </lineage>
</organism>
<comment type="caution">
    <text evidence="1">The sequence shown here is derived from an EMBL/GenBank/DDBJ whole genome shotgun (WGS) entry which is preliminary data.</text>
</comment>
<evidence type="ECO:0000313" key="1">
    <source>
        <dbReference type="EMBL" id="KAG7439331.1"/>
    </source>
</evidence>
<proteinExistence type="predicted"/>
<dbReference type="OrthoDB" id="3243659at2759"/>
<reference evidence="1" key="1">
    <citation type="submission" date="2020-11" db="EMBL/GenBank/DDBJ databases">
        <title>Adaptations for nitrogen fixation in a non-lichenized fungal sporocarp promotes dispersal by wood-feeding termites.</title>
        <authorList>
            <consortium name="DOE Joint Genome Institute"/>
            <person name="Koch R.A."/>
            <person name="Yoon G."/>
            <person name="Arayal U."/>
            <person name="Lail K."/>
            <person name="Amirebrahimi M."/>
            <person name="Labutti K."/>
            <person name="Lipzen A."/>
            <person name="Riley R."/>
            <person name="Barry K."/>
            <person name="Henrissat B."/>
            <person name="Grigoriev I.V."/>
            <person name="Herr J.R."/>
            <person name="Aime M.C."/>
        </authorList>
    </citation>
    <scope>NUCLEOTIDE SEQUENCE</scope>
    <source>
        <strain evidence="1">MCA 3950</strain>
    </source>
</reference>